<dbReference type="SUPFAM" id="SSF50969">
    <property type="entry name" value="YVTN repeat-like/Quinoprotein amine dehydrogenase"/>
    <property type="match status" value="1"/>
</dbReference>
<evidence type="ECO:0000256" key="3">
    <source>
        <dbReference type="ARBA" id="ARBA00023180"/>
    </source>
</evidence>
<evidence type="ECO:0000313" key="5">
    <source>
        <dbReference type="EMBL" id="MBF8193485.1"/>
    </source>
</evidence>
<dbReference type="Gene3D" id="2.130.10.130">
    <property type="entry name" value="Integrin alpha, N-terminal"/>
    <property type="match status" value="1"/>
</dbReference>
<dbReference type="InterPro" id="IPR028994">
    <property type="entry name" value="Integrin_alpha_N"/>
</dbReference>
<dbReference type="PANTHER" id="PTHR36220:SF1">
    <property type="entry name" value="GAMMA TUBULIN COMPLEX COMPONENT C-TERMINAL DOMAIN-CONTAINING PROTEIN"/>
    <property type="match status" value="1"/>
</dbReference>
<dbReference type="Pfam" id="PF01839">
    <property type="entry name" value="FG-GAP"/>
    <property type="match status" value="1"/>
</dbReference>
<feature type="region of interest" description="Disordered" evidence="4">
    <location>
        <begin position="384"/>
        <end position="409"/>
    </location>
</feature>
<organism evidence="5 6">
    <name type="scientific">Nonomuraea cypriaca</name>
    <dbReference type="NCBI Taxonomy" id="1187855"/>
    <lineage>
        <taxon>Bacteria</taxon>
        <taxon>Bacillati</taxon>
        <taxon>Actinomycetota</taxon>
        <taxon>Actinomycetes</taxon>
        <taxon>Streptosporangiales</taxon>
        <taxon>Streptosporangiaceae</taxon>
        <taxon>Nonomuraea</taxon>
    </lineage>
</organism>
<comment type="caution">
    <text evidence="5">The sequence shown here is derived from an EMBL/GenBank/DDBJ whole genome shotgun (WGS) entry which is preliminary data.</text>
</comment>
<reference evidence="5" key="1">
    <citation type="submission" date="2020-11" db="EMBL/GenBank/DDBJ databases">
        <title>Whole-genome analyses of Nonomuraea sp. K274.</title>
        <authorList>
            <person name="Veyisoglu A."/>
        </authorList>
    </citation>
    <scope>NUCLEOTIDE SEQUENCE</scope>
    <source>
        <strain evidence="5">K274</strain>
    </source>
</reference>
<dbReference type="EMBL" id="JADOGI010000288">
    <property type="protein sequence ID" value="MBF8193485.1"/>
    <property type="molecule type" value="Genomic_DNA"/>
</dbReference>
<dbReference type="AlphaFoldDB" id="A0A931AKM5"/>
<dbReference type="PANTHER" id="PTHR36220">
    <property type="entry name" value="UNNAMED PRODUCT"/>
    <property type="match status" value="1"/>
</dbReference>
<dbReference type="InterPro" id="IPR011044">
    <property type="entry name" value="Quino_amine_DH_bsu"/>
</dbReference>
<dbReference type="Proteomes" id="UP000605361">
    <property type="component" value="Unassembled WGS sequence"/>
</dbReference>
<feature type="region of interest" description="Disordered" evidence="4">
    <location>
        <begin position="19"/>
        <end position="44"/>
    </location>
</feature>
<evidence type="ECO:0000256" key="1">
    <source>
        <dbReference type="ARBA" id="ARBA00022729"/>
    </source>
</evidence>
<dbReference type="SMART" id="SM00191">
    <property type="entry name" value="Int_alpha"/>
    <property type="match status" value="3"/>
</dbReference>
<name>A0A931AKM5_9ACTN</name>
<keyword evidence="6" id="KW-1185">Reference proteome</keyword>
<dbReference type="InterPro" id="IPR013519">
    <property type="entry name" value="Int_alpha_beta-p"/>
</dbReference>
<dbReference type="PROSITE" id="PS51470">
    <property type="entry name" value="FG_GAP"/>
    <property type="match status" value="1"/>
</dbReference>
<keyword evidence="1" id="KW-0732">Signal</keyword>
<evidence type="ECO:0000256" key="4">
    <source>
        <dbReference type="SAM" id="MobiDB-lite"/>
    </source>
</evidence>
<dbReference type="RefSeq" id="WP_195902349.1">
    <property type="nucleotide sequence ID" value="NZ_JADOGI010000288.1"/>
</dbReference>
<keyword evidence="2" id="KW-0677">Repeat</keyword>
<accession>A0A931AKM5</accession>
<proteinExistence type="predicted"/>
<sequence>MAAITLFFAISACELGAGNSAAPPPSASPSTAAPAGDCSKASARDFDGDGQDDVAVGNRILLGGQVSLLTAGRLVPLTIPDEAADAIGGSVALARVNADGCADLIVGAPYTKVDGKGTAGAVYVLYGGNALPARKIVSPRPQEGARFGTSVAAYGDLIAVGAPEEDDHGAAQAGAVYVVGEGTEPIRVTQDTEGVPGNSEQYDGFGRTIALGPLAGGRIALVVGAPRERQDGSGRQRGTAGGGFDGAVTVIPDVRASELEATKHDGRPGCAYGDAVAYLPGGRWAATAGRCGEVYVHDHAGVVDSFQCRACVVSGTSRSALAAAPDGRLAVAWGDSALVMSPEEGGRDLVVPTLPGGNWPVAFYGTRLVFGTPHETPPQGVTVFDPATGKNESLKSPIGDVEGIGEALG</sequence>
<dbReference type="Pfam" id="PF14312">
    <property type="entry name" value="FG-GAP_2"/>
    <property type="match status" value="1"/>
</dbReference>
<dbReference type="InterPro" id="IPR013517">
    <property type="entry name" value="FG-GAP"/>
</dbReference>
<protein>
    <submittedName>
        <fullName evidence="5">FG-GAP repeat protein</fullName>
    </submittedName>
</protein>
<gene>
    <name evidence="5" type="ORF">ITP53_48995</name>
</gene>
<keyword evidence="3" id="KW-0325">Glycoprotein</keyword>
<evidence type="ECO:0000256" key="2">
    <source>
        <dbReference type="ARBA" id="ARBA00022737"/>
    </source>
</evidence>
<evidence type="ECO:0000313" key="6">
    <source>
        <dbReference type="Proteomes" id="UP000605361"/>
    </source>
</evidence>
<dbReference type="SUPFAM" id="SSF69318">
    <property type="entry name" value="Integrin alpha N-terminal domain"/>
    <property type="match status" value="1"/>
</dbReference>